<evidence type="ECO:0000313" key="2">
    <source>
        <dbReference type="EMBL" id="PYI55755.1"/>
    </source>
</evidence>
<dbReference type="RefSeq" id="WP_110839556.1">
    <property type="nucleotide sequence ID" value="NZ_QJVJ01000003.1"/>
</dbReference>
<evidence type="ECO:0008006" key="4">
    <source>
        <dbReference type="Google" id="ProtNLM"/>
    </source>
</evidence>
<gene>
    <name evidence="2" type="ORF">DLM86_08530</name>
</gene>
<keyword evidence="3" id="KW-1185">Reference proteome</keyword>
<feature type="transmembrane region" description="Helical" evidence="1">
    <location>
        <begin position="213"/>
        <end position="235"/>
    </location>
</feature>
<feature type="transmembrane region" description="Helical" evidence="1">
    <location>
        <begin position="142"/>
        <end position="162"/>
    </location>
</feature>
<feature type="transmembrane region" description="Helical" evidence="1">
    <location>
        <begin position="54"/>
        <end position="74"/>
    </location>
</feature>
<dbReference type="OrthoDB" id="2380965at2"/>
<feature type="transmembrane region" description="Helical" evidence="1">
    <location>
        <begin position="174"/>
        <end position="193"/>
    </location>
</feature>
<keyword evidence="1" id="KW-1133">Transmembrane helix</keyword>
<feature type="transmembrane region" description="Helical" evidence="1">
    <location>
        <begin position="95"/>
        <end position="122"/>
    </location>
</feature>
<name>A0A2V5K8B9_9BACL</name>
<dbReference type="Proteomes" id="UP000247476">
    <property type="component" value="Unassembled WGS sequence"/>
</dbReference>
<organism evidence="2 3">
    <name type="scientific">Paenibacillus flagellatus</name>
    <dbReference type="NCBI Taxonomy" id="2211139"/>
    <lineage>
        <taxon>Bacteria</taxon>
        <taxon>Bacillati</taxon>
        <taxon>Bacillota</taxon>
        <taxon>Bacilli</taxon>
        <taxon>Bacillales</taxon>
        <taxon>Paenibacillaceae</taxon>
        <taxon>Paenibacillus</taxon>
    </lineage>
</organism>
<feature type="transmembrane region" description="Helical" evidence="1">
    <location>
        <begin position="16"/>
        <end position="34"/>
    </location>
</feature>
<reference evidence="2 3" key="1">
    <citation type="submission" date="2018-05" db="EMBL/GenBank/DDBJ databases">
        <title>Paenibacillus flagellatus sp. nov., isolated from selenium mineral soil.</title>
        <authorList>
            <person name="Dai X."/>
        </authorList>
    </citation>
    <scope>NUCLEOTIDE SEQUENCE [LARGE SCALE GENOMIC DNA]</scope>
    <source>
        <strain evidence="2 3">DXL2</strain>
    </source>
</reference>
<evidence type="ECO:0000256" key="1">
    <source>
        <dbReference type="SAM" id="Phobius"/>
    </source>
</evidence>
<dbReference type="EMBL" id="QJVJ01000003">
    <property type="protein sequence ID" value="PYI55755.1"/>
    <property type="molecule type" value="Genomic_DNA"/>
</dbReference>
<comment type="caution">
    <text evidence="2">The sequence shown here is derived from an EMBL/GenBank/DDBJ whole genome shotgun (WGS) entry which is preliminary data.</text>
</comment>
<evidence type="ECO:0000313" key="3">
    <source>
        <dbReference type="Proteomes" id="UP000247476"/>
    </source>
</evidence>
<proteinExistence type="predicted"/>
<protein>
    <recommendedName>
        <fullName evidence="4">ABC transporter permease</fullName>
    </recommendedName>
</protein>
<keyword evidence="1" id="KW-0812">Transmembrane</keyword>
<sequence length="243" mass="26430">MRSACRIAWFELKGRLVPLVLTSLMAAVNGYMLGSEITAYLSGAGTKPIFFSSFYAMDWMLVAVLPLLGTIPFTKEYLSWSSFMDEPFLKRLRFYRMWAIPLGVVAWSRIVYALVCLAASQLGFVAALAVSGWSAMTEYGNVWTLVSYALVWFGYSAALCGINPYLESGTNAKIVLAGTFGILVLSAGAAAAFRLLLGEPLFVWLLRAVRADAFVPAALAVAAGIAGLLLFRLALGRRLARNE</sequence>
<keyword evidence="1" id="KW-0472">Membrane</keyword>
<accession>A0A2V5K8B9</accession>
<dbReference type="AlphaFoldDB" id="A0A2V5K8B9"/>